<comment type="caution">
    <text evidence="2">The sequence shown here is derived from an EMBL/GenBank/DDBJ whole genome shotgun (WGS) entry which is preliminary data.</text>
</comment>
<accession>A0AAE0Z536</accession>
<evidence type="ECO:0000313" key="3">
    <source>
        <dbReference type="Proteomes" id="UP001283361"/>
    </source>
</evidence>
<dbReference type="Proteomes" id="UP001283361">
    <property type="component" value="Unassembled WGS sequence"/>
</dbReference>
<evidence type="ECO:0000256" key="1">
    <source>
        <dbReference type="SAM" id="MobiDB-lite"/>
    </source>
</evidence>
<proteinExistence type="predicted"/>
<protein>
    <submittedName>
        <fullName evidence="2">Uncharacterized protein</fullName>
    </submittedName>
</protein>
<organism evidence="2 3">
    <name type="scientific">Elysia crispata</name>
    <name type="common">lettuce slug</name>
    <dbReference type="NCBI Taxonomy" id="231223"/>
    <lineage>
        <taxon>Eukaryota</taxon>
        <taxon>Metazoa</taxon>
        <taxon>Spiralia</taxon>
        <taxon>Lophotrochozoa</taxon>
        <taxon>Mollusca</taxon>
        <taxon>Gastropoda</taxon>
        <taxon>Heterobranchia</taxon>
        <taxon>Euthyneura</taxon>
        <taxon>Panpulmonata</taxon>
        <taxon>Sacoglossa</taxon>
        <taxon>Placobranchoidea</taxon>
        <taxon>Plakobranchidae</taxon>
        <taxon>Elysia</taxon>
    </lineage>
</organism>
<reference evidence="2" key="1">
    <citation type="journal article" date="2023" name="G3 (Bethesda)">
        <title>A reference genome for the long-term kleptoplast-retaining sea slug Elysia crispata morphotype clarki.</title>
        <authorList>
            <person name="Eastman K.E."/>
            <person name="Pendleton A.L."/>
            <person name="Shaikh M.A."/>
            <person name="Suttiyut T."/>
            <person name="Ogas R."/>
            <person name="Tomko P."/>
            <person name="Gavelis G."/>
            <person name="Widhalm J.R."/>
            <person name="Wisecaver J.H."/>
        </authorList>
    </citation>
    <scope>NUCLEOTIDE SEQUENCE</scope>
    <source>
        <strain evidence="2">ECLA1</strain>
    </source>
</reference>
<sequence>MLPALLRHSTVAVPTSILAWRLLGRNTRDELDDYVGEPFLTKGFCERYNLTSWPETGKRHARHSSQRRRRGERGYTT</sequence>
<gene>
    <name evidence="2" type="ORF">RRG08_008141</name>
</gene>
<name>A0AAE0Z536_9GAST</name>
<dbReference type="EMBL" id="JAWDGP010004625">
    <property type="protein sequence ID" value="KAK3762924.1"/>
    <property type="molecule type" value="Genomic_DNA"/>
</dbReference>
<feature type="region of interest" description="Disordered" evidence="1">
    <location>
        <begin position="55"/>
        <end position="77"/>
    </location>
</feature>
<keyword evidence="3" id="KW-1185">Reference proteome</keyword>
<evidence type="ECO:0000313" key="2">
    <source>
        <dbReference type="EMBL" id="KAK3762924.1"/>
    </source>
</evidence>
<feature type="compositionally biased region" description="Basic residues" evidence="1">
    <location>
        <begin position="59"/>
        <end position="71"/>
    </location>
</feature>
<dbReference type="AlphaFoldDB" id="A0AAE0Z536"/>